<sequence>MRVLGRQQLSQISSRVGYQGDLRTLASHLDDDDDLGVEAASNRLVFQCAGLIANASAAEIAATQAVIEQATAAAVGRRQPPQTPAAAPQAFPPTLVGGTPDPTGLSAADAFSLHSRPGARLKLVLDFDGNTLVGGVWNQAKGLQQIVTPAYDKDGNPSSFNAEEIEDIVAIWHAVAEDYAAFDVDVTTADPGDAALAGVGQKVLIGGHSGDWYGNAGGVAYVSSFGTPGMPCFVFPRNLGPNYAKYVWEAVSHELGHTLGLFHDGLTPNPAPGALYPDGTYYYSGHGNWAPIMGVGYYKDVTQFDAGEYPYSNNPQDDMGIIGRTLPRLPQQYGPSMASATPLSSSGAGSTTAVINGILSMPNQPDWFSLSAEAGSVTLAVAVTAPFGQVTRANLNAVAAVYDAGGAVVTTLSPGGLDIPYSPVNLPRAGTYYVSVVGAAEGSPATGGYSSYGSLGFYSLTVSYTASTAPQQPQTPVNCVGYWSSFGPCDASCNQVSTYVITQAAANGGAQCPAAAGATSSQACSGAGVPERRVLEAC</sequence>
<gene>
    <name evidence="2" type="ORF">OEZ85_000889</name>
</gene>
<evidence type="ECO:0000313" key="2">
    <source>
        <dbReference type="EMBL" id="WIA21724.1"/>
    </source>
</evidence>
<evidence type="ECO:0000256" key="1">
    <source>
        <dbReference type="SAM" id="MobiDB-lite"/>
    </source>
</evidence>
<protein>
    <recommendedName>
        <fullName evidence="4">Peptidase C-terminal archaeal/bacterial domain-containing protein</fullName>
    </recommendedName>
</protein>
<organism evidence="2 3">
    <name type="scientific">Tetradesmus obliquus</name>
    <name type="common">Green alga</name>
    <name type="synonym">Acutodesmus obliquus</name>
    <dbReference type="NCBI Taxonomy" id="3088"/>
    <lineage>
        <taxon>Eukaryota</taxon>
        <taxon>Viridiplantae</taxon>
        <taxon>Chlorophyta</taxon>
        <taxon>core chlorophytes</taxon>
        <taxon>Chlorophyceae</taxon>
        <taxon>CS clade</taxon>
        <taxon>Sphaeropleales</taxon>
        <taxon>Scenedesmaceae</taxon>
        <taxon>Tetradesmus</taxon>
    </lineage>
</organism>
<dbReference type="Gene3D" id="3.40.390.10">
    <property type="entry name" value="Collagenase (Catalytic Domain)"/>
    <property type="match status" value="1"/>
</dbReference>
<evidence type="ECO:0000313" key="3">
    <source>
        <dbReference type="Proteomes" id="UP001244341"/>
    </source>
</evidence>
<accession>A0ABY8UKZ5</accession>
<dbReference type="InterPro" id="IPR024079">
    <property type="entry name" value="MetalloPept_cat_dom_sf"/>
</dbReference>
<reference evidence="2 3" key="1">
    <citation type="submission" date="2023-05" db="EMBL/GenBank/DDBJ databases">
        <title>A 100% complete, gapless, phased diploid assembly of the Scenedesmus obliquus UTEX 3031 genome.</title>
        <authorList>
            <person name="Biondi T.C."/>
            <person name="Hanschen E.R."/>
            <person name="Kwon T."/>
            <person name="Eng W."/>
            <person name="Kruse C.P.S."/>
            <person name="Koehler S.I."/>
            <person name="Kunde Y."/>
            <person name="Gleasner C.D."/>
            <person name="You Mak K.T."/>
            <person name="Polle J."/>
            <person name="Hovde B.T."/>
            <person name="Starkenburg S.R."/>
        </authorList>
    </citation>
    <scope>NUCLEOTIDE SEQUENCE [LARGE SCALE GENOMIC DNA]</scope>
    <source>
        <strain evidence="2 3">DOE0152z</strain>
    </source>
</reference>
<evidence type="ECO:0008006" key="4">
    <source>
        <dbReference type="Google" id="ProtNLM"/>
    </source>
</evidence>
<feature type="compositionally biased region" description="Low complexity" evidence="1">
    <location>
        <begin position="84"/>
        <end position="94"/>
    </location>
</feature>
<dbReference type="Proteomes" id="UP001244341">
    <property type="component" value="Chromosome 13b"/>
</dbReference>
<feature type="region of interest" description="Disordered" evidence="1">
    <location>
        <begin position="76"/>
        <end position="99"/>
    </location>
</feature>
<name>A0ABY8UKZ5_TETOB</name>
<dbReference type="EMBL" id="CP126220">
    <property type="protein sequence ID" value="WIA21724.1"/>
    <property type="molecule type" value="Genomic_DNA"/>
</dbReference>
<dbReference type="SUPFAM" id="SSF55486">
    <property type="entry name" value="Metalloproteases ('zincins'), catalytic domain"/>
    <property type="match status" value="1"/>
</dbReference>
<dbReference type="Gene3D" id="2.60.120.380">
    <property type="match status" value="1"/>
</dbReference>
<proteinExistence type="predicted"/>
<keyword evidence="3" id="KW-1185">Reference proteome</keyword>